<reference evidence="2 4" key="1">
    <citation type="journal article" date="2020" name="Stud. Mycol.">
        <title>101 Dothideomycetes genomes: a test case for predicting lifestyles and emergence of pathogens.</title>
        <authorList>
            <person name="Haridas S."/>
            <person name="Albert R."/>
            <person name="Binder M."/>
            <person name="Bloem J."/>
            <person name="Labutti K."/>
            <person name="Salamov A."/>
            <person name="Andreopoulos B."/>
            <person name="Baker S."/>
            <person name="Barry K."/>
            <person name="Bills G."/>
            <person name="Bluhm B."/>
            <person name="Cannon C."/>
            <person name="Castanera R."/>
            <person name="Culley D."/>
            <person name="Daum C."/>
            <person name="Ezra D."/>
            <person name="Gonzalez J."/>
            <person name="Henrissat B."/>
            <person name="Kuo A."/>
            <person name="Liang C."/>
            <person name="Lipzen A."/>
            <person name="Lutzoni F."/>
            <person name="Magnuson J."/>
            <person name="Mondo S."/>
            <person name="Nolan M."/>
            <person name="Ohm R."/>
            <person name="Pangilinan J."/>
            <person name="Park H.-J."/>
            <person name="Ramirez L."/>
            <person name="Alfaro M."/>
            <person name="Sun H."/>
            <person name="Tritt A."/>
            <person name="Yoshinaga Y."/>
            <person name="Zwiers L.-H."/>
            <person name="Turgeon B."/>
            <person name="Goodwin S."/>
            <person name="Spatafora J."/>
            <person name="Crous P."/>
            <person name="Grigoriev I."/>
        </authorList>
    </citation>
    <scope>NUCLEOTIDE SEQUENCE</scope>
    <source>
        <strain evidence="2 4">CBS 304.34</strain>
    </source>
</reference>
<dbReference type="RefSeq" id="XP_033574442.1">
    <property type="nucleotide sequence ID" value="XM_033722200.1"/>
</dbReference>
<organism evidence="2">
    <name type="scientific">Mytilinidion resinicola</name>
    <dbReference type="NCBI Taxonomy" id="574789"/>
    <lineage>
        <taxon>Eukaryota</taxon>
        <taxon>Fungi</taxon>
        <taxon>Dikarya</taxon>
        <taxon>Ascomycota</taxon>
        <taxon>Pezizomycotina</taxon>
        <taxon>Dothideomycetes</taxon>
        <taxon>Pleosporomycetidae</taxon>
        <taxon>Mytilinidiales</taxon>
        <taxon>Mytilinidiaceae</taxon>
        <taxon>Mytilinidion</taxon>
    </lineage>
</organism>
<keyword evidence="3" id="KW-1185">Reference proteome</keyword>
<dbReference type="GeneID" id="54463093"/>
<reference evidence="4" key="3">
    <citation type="submission" date="2025-04" db="UniProtKB">
        <authorList>
            <consortium name="RefSeq"/>
        </authorList>
    </citation>
    <scope>IDENTIFICATION</scope>
    <source>
        <strain evidence="4">CBS 304.34</strain>
    </source>
</reference>
<dbReference type="Proteomes" id="UP000504636">
    <property type="component" value="Unplaced"/>
</dbReference>
<dbReference type="AlphaFoldDB" id="A0A6A6YFY1"/>
<reference evidence="4" key="2">
    <citation type="submission" date="2020-04" db="EMBL/GenBank/DDBJ databases">
        <authorList>
            <consortium name="NCBI Genome Project"/>
        </authorList>
    </citation>
    <scope>NUCLEOTIDE SEQUENCE</scope>
    <source>
        <strain evidence="4">CBS 304.34</strain>
    </source>
</reference>
<name>A0A6A6YFY1_9PEZI</name>
<evidence type="ECO:0000313" key="4">
    <source>
        <dbReference type="RefSeq" id="XP_033574442.1"/>
    </source>
</evidence>
<accession>A0A6A6YFY1</accession>
<gene>
    <name evidence="2 4" type="ORF">BDZ99DRAFT_478950</name>
</gene>
<protein>
    <submittedName>
        <fullName evidence="2 4">Uncharacterized protein</fullName>
    </submittedName>
</protein>
<dbReference type="EMBL" id="MU003705">
    <property type="protein sequence ID" value="KAF2807478.1"/>
    <property type="molecule type" value="Genomic_DNA"/>
</dbReference>
<proteinExistence type="predicted"/>
<feature type="region of interest" description="Disordered" evidence="1">
    <location>
        <begin position="1"/>
        <end position="35"/>
    </location>
</feature>
<evidence type="ECO:0000313" key="3">
    <source>
        <dbReference type="Proteomes" id="UP000504636"/>
    </source>
</evidence>
<evidence type="ECO:0000256" key="1">
    <source>
        <dbReference type="SAM" id="MobiDB-lite"/>
    </source>
</evidence>
<evidence type="ECO:0000313" key="2">
    <source>
        <dbReference type="EMBL" id="KAF2807478.1"/>
    </source>
</evidence>
<sequence>MAPRTGTVSHAIAGLQQLNPASKRKHLGQVTGNNMHSKRQRLEAAFPKATIPSHRFSILEDQVPDVKDDDDDADEQNYDHLWHIIRERKAQRYLSEAAMERLDQEKAEETGSTTTAKARKDQQLFAEEMLHPRWIAIKRNKPSSDPQHRLRQLVHEFLSRNDTPFEGLESLVGRLHVNIDEIEQRRIRSRLEYLNASHASEAQWESDLWRHWFLKGSVQTPDSDPIESKPFMGRVVQAKMSLSIRRGAVLPPLLASADDRRASGLHVAKIPWDPDLRKNKGNQERWYPDYLYAVSQSSLATRGNDYYAHEVENTLPAFRIAQHSYLPASWLAEIKSADTELNHLAAENYLAFMSAYLLHERLILRWLTKNNCKGSINAVEIDDSLAIHCISCCGPICKIWRMSIRPRPDPSSSPLKPVRYDMQRLDTLDIRNNRGVSRLGDWINILNAFGLTAQLGGIAADLEAIDANPPVSDEYSWASEKGFVYNPVSEGNSEGIHILAVPLKELRNAYTKGTIKADEYIGNKVVQEWNSEGVPLEVDITLPKHLPTPPSSHEPSASTSEQAVEANAIQRASLSIHANASTWTAHITDTEFTKFSRKGLVVMASAFSSRITGPSQSAPASNASKEALVTYLVSVQTQLGTGLDAAVVWKRMGLQRGDVKKLRVETLRIACVDLGGESIGKTKPELADMVEELLELE</sequence>
<dbReference type="OrthoDB" id="5382242at2759"/>